<dbReference type="Gene3D" id="1.10.8.10">
    <property type="entry name" value="DNA helicase RuvA subunit, C-terminal domain"/>
    <property type="match status" value="1"/>
</dbReference>
<dbReference type="SUPFAM" id="SSF47781">
    <property type="entry name" value="RuvA domain 2-like"/>
    <property type="match status" value="1"/>
</dbReference>
<comment type="caution">
    <text evidence="6">Lacks conserved residue(s) required for the propagation of feature annotation.</text>
</comment>
<keyword evidence="4 6" id="KW-0233">DNA recombination</keyword>
<evidence type="ECO:0000259" key="8">
    <source>
        <dbReference type="Pfam" id="PF07499"/>
    </source>
</evidence>
<dbReference type="GO" id="GO:0009378">
    <property type="term" value="F:four-way junction helicase activity"/>
    <property type="evidence" value="ECO:0007669"/>
    <property type="project" value="InterPro"/>
</dbReference>
<dbReference type="InterPro" id="IPR000085">
    <property type="entry name" value="RuvA"/>
</dbReference>
<dbReference type="NCBIfam" id="TIGR00084">
    <property type="entry name" value="ruvA"/>
    <property type="match status" value="1"/>
</dbReference>
<dbReference type="EMBL" id="CP136594">
    <property type="protein sequence ID" value="WOE75762.1"/>
    <property type="molecule type" value="Genomic_DNA"/>
</dbReference>
<dbReference type="InterPro" id="IPR010994">
    <property type="entry name" value="RuvA_2-like"/>
</dbReference>
<evidence type="ECO:0000259" key="7">
    <source>
        <dbReference type="Pfam" id="PF01330"/>
    </source>
</evidence>
<dbReference type="GO" id="GO:0048476">
    <property type="term" value="C:Holliday junction resolvase complex"/>
    <property type="evidence" value="ECO:0007669"/>
    <property type="project" value="UniProtKB-UniRule"/>
</dbReference>
<keyword evidence="5 6" id="KW-0234">DNA repair</keyword>
<organism evidence="9 10">
    <name type="scientific">Alterisphingorhabdus coralli</name>
    <dbReference type="NCBI Taxonomy" id="3071408"/>
    <lineage>
        <taxon>Bacteria</taxon>
        <taxon>Pseudomonadati</taxon>
        <taxon>Pseudomonadota</taxon>
        <taxon>Alphaproteobacteria</taxon>
        <taxon>Sphingomonadales</taxon>
        <taxon>Sphingomonadaceae</taxon>
        <taxon>Alterisphingorhabdus (ex Yan et al. 2024)</taxon>
    </lineage>
</organism>
<dbReference type="SUPFAM" id="SSF46929">
    <property type="entry name" value="DNA helicase RuvA subunit, C-terminal domain"/>
    <property type="match status" value="1"/>
</dbReference>
<keyword evidence="9" id="KW-0378">Hydrolase</keyword>
<dbReference type="GO" id="GO:0016787">
    <property type="term" value="F:hydrolase activity"/>
    <property type="evidence" value="ECO:0007669"/>
    <property type="project" value="UniProtKB-KW"/>
</dbReference>
<dbReference type="GO" id="GO:0006281">
    <property type="term" value="P:DNA repair"/>
    <property type="evidence" value="ECO:0007669"/>
    <property type="project" value="UniProtKB-UniRule"/>
</dbReference>
<sequence length="199" mass="20207">MIAKLTGKLDDVDSDTAIIDVQGVGYLVHASARTLSNLGARGDSITVHTEMQVSENDMRLIGFASAAERDGFRLLISVQGVGGKVALAIQTALTPEELGTAIAQGDVTQVTRAQGVGPKLAKRIVNELKDKMGGVDLGSTGAVGTAPAGSASADAVSALTNLGFKPVEATRAVAAAEAELGDASDLDGLVKLALKKVGR</sequence>
<keyword evidence="3 6" id="KW-0238">DNA-binding</keyword>
<keyword evidence="10" id="KW-1185">Reference proteome</keyword>
<comment type="function">
    <text evidence="6">The RuvA-RuvB-RuvC complex processes Holliday junction (HJ) DNA during genetic recombination and DNA repair, while the RuvA-RuvB complex plays an important role in the rescue of blocked DNA replication forks via replication fork reversal (RFR). RuvA specifically binds to HJ cruciform DNA, conferring on it an open structure. The RuvB hexamer acts as an ATP-dependent pump, pulling dsDNA into and through the RuvAB complex. HJ branch migration allows RuvC to scan DNA until it finds its consensus sequence, where it cleaves and resolves the cruciform DNA.</text>
</comment>
<dbReference type="InterPro" id="IPR036267">
    <property type="entry name" value="RuvA_C_sf"/>
</dbReference>
<dbReference type="AlphaFoldDB" id="A0AA97F9Y5"/>
<dbReference type="HAMAP" id="MF_00031">
    <property type="entry name" value="DNA_HJ_migration_RuvA"/>
    <property type="match status" value="1"/>
</dbReference>
<accession>A0AA97F9Y5</accession>
<name>A0AA97F9Y5_9SPHN</name>
<dbReference type="Pfam" id="PF07499">
    <property type="entry name" value="RuvA_C"/>
    <property type="match status" value="1"/>
</dbReference>
<dbReference type="Gene3D" id="2.40.50.140">
    <property type="entry name" value="Nucleic acid-binding proteins"/>
    <property type="match status" value="1"/>
</dbReference>
<feature type="domain" description="DNA helicase Holliday junction RuvA type" evidence="7">
    <location>
        <begin position="1"/>
        <end position="60"/>
    </location>
</feature>
<evidence type="ECO:0000256" key="6">
    <source>
        <dbReference type="HAMAP-Rule" id="MF_00031"/>
    </source>
</evidence>
<dbReference type="InterPro" id="IPR012340">
    <property type="entry name" value="NA-bd_OB-fold"/>
</dbReference>
<dbReference type="GO" id="GO:0005737">
    <property type="term" value="C:cytoplasm"/>
    <property type="evidence" value="ECO:0007669"/>
    <property type="project" value="UniProtKB-SubCell"/>
</dbReference>
<proteinExistence type="inferred from homology"/>
<dbReference type="InterPro" id="IPR013849">
    <property type="entry name" value="DNA_helicase_Holl-junc_RuvA_I"/>
</dbReference>
<dbReference type="GO" id="GO:0009379">
    <property type="term" value="C:Holliday junction helicase complex"/>
    <property type="evidence" value="ECO:0007669"/>
    <property type="project" value="InterPro"/>
</dbReference>
<feature type="region of interest" description="Domain I" evidence="6">
    <location>
        <begin position="1"/>
        <end position="64"/>
    </location>
</feature>
<dbReference type="GO" id="GO:0006310">
    <property type="term" value="P:DNA recombination"/>
    <property type="evidence" value="ECO:0007669"/>
    <property type="project" value="UniProtKB-UniRule"/>
</dbReference>
<comment type="domain">
    <text evidence="6">Has three domains with a flexible linker between the domains II and III and assumes an 'L' shape. Domain III is highly mobile and contacts RuvB.</text>
</comment>
<dbReference type="Proteomes" id="UP001302429">
    <property type="component" value="Chromosome"/>
</dbReference>
<protein>
    <recommendedName>
        <fullName evidence="6">Holliday junction branch migration complex subunit RuvA</fullName>
    </recommendedName>
</protein>
<dbReference type="InterPro" id="IPR011114">
    <property type="entry name" value="RuvA_C"/>
</dbReference>
<evidence type="ECO:0000256" key="4">
    <source>
        <dbReference type="ARBA" id="ARBA00023172"/>
    </source>
</evidence>
<dbReference type="GO" id="GO:0000400">
    <property type="term" value="F:four-way junction DNA binding"/>
    <property type="evidence" value="ECO:0007669"/>
    <property type="project" value="UniProtKB-UniRule"/>
</dbReference>
<evidence type="ECO:0000256" key="5">
    <source>
        <dbReference type="ARBA" id="ARBA00023204"/>
    </source>
</evidence>
<dbReference type="KEGG" id="acoa:RB602_03345"/>
<feature type="region of interest" description="Domain III" evidence="6">
    <location>
        <begin position="151"/>
        <end position="199"/>
    </location>
</feature>
<comment type="similarity">
    <text evidence="6">Belongs to the RuvA family.</text>
</comment>
<gene>
    <name evidence="6 9" type="primary">ruvA</name>
    <name evidence="9" type="ORF">RB602_03345</name>
</gene>
<evidence type="ECO:0000313" key="10">
    <source>
        <dbReference type="Proteomes" id="UP001302429"/>
    </source>
</evidence>
<dbReference type="Gene3D" id="1.10.150.20">
    <property type="entry name" value="5' to 3' exonuclease, C-terminal subdomain"/>
    <property type="match status" value="1"/>
</dbReference>
<keyword evidence="2 6" id="KW-0227">DNA damage</keyword>
<dbReference type="SUPFAM" id="SSF50249">
    <property type="entry name" value="Nucleic acid-binding proteins"/>
    <property type="match status" value="1"/>
</dbReference>
<comment type="subunit">
    <text evidence="6">Homotetramer. Forms an RuvA(8)-RuvB(12)-Holliday junction (HJ) complex. HJ DNA is sandwiched between 2 RuvA tetramers; dsDNA enters through RuvA and exits via RuvB. An RuvB hexamer assembles on each DNA strand where it exits the tetramer. Each RuvB hexamer is contacted by two RuvA subunits (via domain III) on 2 adjacent RuvB subunits; this complex drives branch migration. In the full resolvosome a probable DNA-RuvA(4)-RuvB(12)-RuvC(2) complex forms which resolves the HJ.</text>
</comment>
<comment type="subcellular location">
    <subcellularLocation>
        <location evidence="6">Cytoplasm</location>
    </subcellularLocation>
</comment>
<dbReference type="RefSeq" id="WP_317082940.1">
    <property type="nucleotide sequence ID" value="NZ_CP136594.1"/>
</dbReference>
<evidence type="ECO:0000256" key="2">
    <source>
        <dbReference type="ARBA" id="ARBA00022763"/>
    </source>
</evidence>
<reference evidence="9 10" key="1">
    <citation type="submission" date="2023-10" db="EMBL/GenBank/DDBJ databases">
        <title>Complete genome sequence of a Sphingomonadaceae bacterium.</title>
        <authorList>
            <person name="Yan C."/>
        </authorList>
    </citation>
    <scope>NUCLEOTIDE SEQUENCE [LARGE SCALE GENOMIC DNA]</scope>
    <source>
        <strain evidence="9 10">SCSIO 66989</strain>
    </source>
</reference>
<keyword evidence="1 6" id="KW-0963">Cytoplasm</keyword>
<evidence type="ECO:0000256" key="1">
    <source>
        <dbReference type="ARBA" id="ARBA00022490"/>
    </source>
</evidence>
<evidence type="ECO:0000313" key="9">
    <source>
        <dbReference type="EMBL" id="WOE75762.1"/>
    </source>
</evidence>
<evidence type="ECO:0000256" key="3">
    <source>
        <dbReference type="ARBA" id="ARBA00023125"/>
    </source>
</evidence>
<dbReference type="GO" id="GO:0005524">
    <property type="term" value="F:ATP binding"/>
    <property type="evidence" value="ECO:0007669"/>
    <property type="project" value="InterPro"/>
</dbReference>
<dbReference type="Pfam" id="PF01330">
    <property type="entry name" value="RuvA_N"/>
    <property type="match status" value="1"/>
</dbReference>
<dbReference type="Pfam" id="PF14520">
    <property type="entry name" value="HHH_5"/>
    <property type="match status" value="1"/>
</dbReference>
<feature type="domain" description="Holliday junction DNA helicase RuvA C-terminal" evidence="8">
    <location>
        <begin position="151"/>
        <end position="196"/>
    </location>
</feature>